<dbReference type="AlphaFoldDB" id="A0A8K0T839"/>
<organism evidence="1 2">
    <name type="scientific">Plectosphaerella cucumerina</name>
    <dbReference type="NCBI Taxonomy" id="40658"/>
    <lineage>
        <taxon>Eukaryota</taxon>
        <taxon>Fungi</taxon>
        <taxon>Dikarya</taxon>
        <taxon>Ascomycota</taxon>
        <taxon>Pezizomycotina</taxon>
        <taxon>Sordariomycetes</taxon>
        <taxon>Hypocreomycetidae</taxon>
        <taxon>Glomerellales</taxon>
        <taxon>Plectosphaerellaceae</taxon>
        <taxon>Plectosphaerella</taxon>
    </lineage>
</organism>
<dbReference type="OrthoDB" id="427186at2759"/>
<comment type="caution">
    <text evidence="1">The sequence shown here is derived from an EMBL/GenBank/DDBJ whole genome shotgun (WGS) entry which is preliminary data.</text>
</comment>
<name>A0A8K0T839_9PEZI</name>
<evidence type="ECO:0000313" key="2">
    <source>
        <dbReference type="Proteomes" id="UP000813385"/>
    </source>
</evidence>
<accession>A0A8K0T839</accession>
<dbReference type="EMBL" id="JAGPXD010000004">
    <property type="protein sequence ID" value="KAH7358046.1"/>
    <property type="molecule type" value="Genomic_DNA"/>
</dbReference>
<reference evidence="1" key="1">
    <citation type="journal article" date="2021" name="Nat. Commun.">
        <title>Genetic determinants of endophytism in the Arabidopsis root mycobiome.</title>
        <authorList>
            <person name="Mesny F."/>
            <person name="Miyauchi S."/>
            <person name="Thiergart T."/>
            <person name="Pickel B."/>
            <person name="Atanasova L."/>
            <person name="Karlsson M."/>
            <person name="Huettel B."/>
            <person name="Barry K.W."/>
            <person name="Haridas S."/>
            <person name="Chen C."/>
            <person name="Bauer D."/>
            <person name="Andreopoulos W."/>
            <person name="Pangilinan J."/>
            <person name="LaButti K."/>
            <person name="Riley R."/>
            <person name="Lipzen A."/>
            <person name="Clum A."/>
            <person name="Drula E."/>
            <person name="Henrissat B."/>
            <person name="Kohler A."/>
            <person name="Grigoriev I.V."/>
            <person name="Martin F.M."/>
            <person name="Hacquard S."/>
        </authorList>
    </citation>
    <scope>NUCLEOTIDE SEQUENCE</scope>
    <source>
        <strain evidence="1">MPI-CAGE-AT-0016</strain>
    </source>
</reference>
<evidence type="ECO:0000313" key="1">
    <source>
        <dbReference type="EMBL" id="KAH7358046.1"/>
    </source>
</evidence>
<sequence length="461" mass="53027">MMGANTSSVPGISDAEFREQVESGQLPVYRHELMLRIALIYLGDNFMHGGVFDSLEKLHSRGWSFGKGDLKFNRTLDIFYLSQLTACVYRSTNSQPRNKSEKSSYVDNFGPFYAKYCELLHADVWKEYYTPSFLAKSSRFWRLPNLRDLTDSSDQLGEVRRSGIGHHVKLPRWAFLVRTTQLRQQTLSHEVIAELAISTLKETIERQRRDVPEIAPYSETQARFWLEYFQKHFQPNSPPGKPHASLWSFLQTWGTLVGQGYYDVREWERHYTRQRWESTSSEALEPDLDGSRKSEVQWCGWPDGGVSVVVSMMGREEELGSEEEVDFLAAVAVKEIEAVDGDEGMDYAMRSYMLLGCLRATYETDREVYVEELKRRIAEGGRLDEKDVEPWVESVLEVMEPYAAEGAATAKRPVDAAGWRELLRLVLVENGQLFARWKKSGRPQDLPFALKPRLDQTKTMG</sequence>
<proteinExistence type="predicted"/>
<protein>
    <submittedName>
        <fullName evidence="1">Uncharacterized protein</fullName>
    </submittedName>
</protein>
<dbReference type="Proteomes" id="UP000813385">
    <property type="component" value="Unassembled WGS sequence"/>
</dbReference>
<keyword evidence="2" id="KW-1185">Reference proteome</keyword>
<gene>
    <name evidence="1" type="ORF">B0T11DRAFT_283595</name>
</gene>